<proteinExistence type="predicted"/>
<dbReference type="PANTHER" id="PTHR30224:SF4">
    <property type="entry name" value="ELECTRON TRANSPORT PROTEIN YCCM-RELATED"/>
    <property type="match status" value="1"/>
</dbReference>
<evidence type="ECO:0000259" key="8">
    <source>
        <dbReference type="PROSITE" id="PS51379"/>
    </source>
</evidence>
<evidence type="ECO:0000256" key="1">
    <source>
        <dbReference type="ARBA" id="ARBA00004236"/>
    </source>
</evidence>
<keyword evidence="10" id="KW-1185">Reference proteome</keyword>
<comment type="subcellular location">
    <subcellularLocation>
        <location evidence="1">Cell membrane</location>
    </subcellularLocation>
</comment>
<protein>
    <submittedName>
        <fullName evidence="9">Regulatory protein nosR, putative</fullName>
    </submittedName>
</protein>
<accession>Q2SW61</accession>
<evidence type="ECO:0000256" key="6">
    <source>
        <dbReference type="ARBA" id="ARBA00023136"/>
    </source>
</evidence>
<keyword evidence="2" id="KW-1003">Cell membrane</keyword>
<dbReference type="InterPro" id="IPR017900">
    <property type="entry name" value="4Fe4S_Fe_S_CS"/>
</dbReference>
<dbReference type="InterPro" id="IPR052378">
    <property type="entry name" value="NosR_regulator"/>
</dbReference>
<dbReference type="InterPro" id="IPR017896">
    <property type="entry name" value="4Fe4S_Fe-S-bd"/>
</dbReference>
<dbReference type="PROSITE" id="PS51379">
    <property type="entry name" value="4FE4S_FER_2"/>
    <property type="match status" value="1"/>
</dbReference>
<feature type="transmembrane region" description="Helical" evidence="7">
    <location>
        <begin position="481"/>
        <end position="504"/>
    </location>
</feature>
<organism evidence="9 10">
    <name type="scientific">Burkholderia thailandensis (strain ATCC 700388 / DSM 13276 / CCUG 48851 / CIP 106301 / E264)</name>
    <dbReference type="NCBI Taxonomy" id="271848"/>
    <lineage>
        <taxon>Bacteria</taxon>
        <taxon>Pseudomonadati</taxon>
        <taxon>Pseudomonadota</taxon>
        <taxon>Betaproteobacteria</taxon>
        <taxon>Burkholderiales</taxon>
        <taxon>Burkholderiaceae</taxon>
        <taxon>Burkholderia</taxon>
        <taxon>pseudomallei group</taxon>
    </lineage>
</organism>
<keyword evidence="7" id="KW-1133">Transmembrane helix</keyword>
<evidence type="ECO:0000256" key="5">
    <source>
        <dbReference type="ARBA" id="ARBA00023014"/>
    </source>
</evidence>
<dbReference type="InterPro" id="IPR007329">
    <property type="entry name" value="FMN-bd"/>
</dbReference>
<evidence type="ECO:0000313" key="10">
    <source>
        <dbReference type="Proteomes" id="UP000001930"/>
    </source>
</evidence>
<name>Q2SW61_BURTA</name>
<dbReference type="GO" id="GO:0003677">
    <property type="term" value="F:DNA binding"/>
    <property type="evidence" value="ECO:0007669"/>
    <property type="project" value="InterPro"/>
</dbReference>
<dbReference type="HOGENOM" id="CLU_013077_0_0_4"/>
<dbReference type="SUPFAM" id="SSF54862">
    <property type="entry name" value="4Fe-4S ferredoxins"/>
    <property type="match status" value="1"/>
</dbReference>
<dbReference type="GO" id="GO:0045893">
    <property type="term" value="P:positive regulation of DNA-templated transcription"/>
    <property type="evidence" value="ECO:0007669"/>
    <property type="project" value="InterPro"/>
</dbReference>
<evidence type="ECO:0000256" key="2">
    <source>
        <dbReference type="ARBA" id="ARBA00022475"/>
    </source>
</evidence>
<gene>
    <name evidence="9" type="ordered locus">BTH_I2317</name>
</gene>
<feature type="domain" description="4Fe-4S ferredoxin-type" evidence="8">
    <location>
        <begin position="629"/>
        <end position="659"/>
    </location>
</feature>
<dbReference type="GO" id="GO:0010181">
    <property type="term" value="F:FMN binding"/>
    <property type="evidence" value="ECO:0007669"/>
    <property type="project" value="InterPro"/>
</dbReference>
<feature type="transmembrane region" description="Helical" evidence="7">
    <location>
        <begin position="552"/>
        <end position="569"/>
    </location>
</feature>
<dbReference type="GO" id="GO:0046872">
    <property type="term" value="F:metal ion binding"/>
    <property type="evidence" value="ECO:0007669"/>
    <property type="project" value="UniProtKB-KW"/>
</dbReference>
<keyword evidence="5" id="KW-0411">Iron-sulfur</keyword>
<dbReference type="KEGG" id="bte:BTH_I2317"/>
<dbReference type="GO" id="GO:0051536">
    <property type="term" value="F:iron-sulfur cluster binding"/>
    <property type="evidence" value="ECO:0007669"/>
    <property type="project" value="UniProtKB-KW"/>
</dbReference>
<dbReference type="Pfam" id="PF04205">
    <property type="entry name" value="FMN_bind"/>
    <property type="match status" value="1"/>
</dbReference>
<keyword evidence="7" id="KW-0812">Transmembrane</keyword>
<dbReference type="Proteomes" id="UP000001930">
    <property type="component" value="Chromosome I"/>
</dbReference>
<feature type="transmembrane region" description="Helical" evidence="7">
    <location>
        <begin position="408"/>
        <end position="424"/>
    </location>
</feature>
<evidence type="ECO:0000256" key="3">
    <source>
        <dbReference type="ARBA" id="ARBA00022723"/>
    </source>
</evidence>
<dbReference type="PANTHER" id="PTHR30224">
    <property type="entry name" value="ELECTRON TRANSPORT PROTEIN"/>
    <property type="match status" value="1"/>
</dbReference>
<dbReference type="Pfam" id="PF12801">
    <property type="entry name" value="Fer4_5"/>
    <property type="match status" value="2"/>
</dbReference>
<feature type="transmembrane region" description="Helical" evidence="7">
    <location>
        <begin position="589"/>
        <end position="607"/>
    </location>
</feature>
<dbReference type="SMART" id="SM00900">
    <property type="entry name" value="FMN_bind"/>
    <property type="match status" value="1"/>
</dbReference>
<dbReference type="AlphaFoldDB" id="Q2SW61"/>
<dbReference type="PROSITE" id="PS00198">
    <property type="entry name" value="4FE4S_FER_1"/>
    <property type="match status" value="1"/>
</dbReference>
<dbReference type="EMBL" id="CP000086">
    <property type="protein sequence ID" value="ABC36630.1"/>
    <property type="molecule type" value="Genomic_DNA"/>
</dbReference>
<keyword evidence="6 7" id="KW-0472">Membrane</keyword>
<dbReference type="PIRSF" id="PIRSF036354">
    <property type="entry name" value="NosR"/>
    <property type="match status" value="1"/>
</dbReference>
<evidence type="ECO:0000256" key="7">
    <source>
        <dbReference type="SAM" id="Phobius"/>
    </source>
</evidence>
<reference evidence="9 10" key="1">
    <citation type="journal article" date="2005" name="BMC Genomics">
        <title>Bacterial genome adaptation to niches: divergence of the potential virulence genes in three Burkholderia species of different survival strategies.</title>
        <authorList>
            <person name="Kim H.S."/>
            <person name="Schell M.A."/>
            <person name="Yu Y."/>
            <person name="Ulrich R.L."/>
            <person name="Sarria S.H."/>
            <person name="Nierman W.C."/>
            <person name="DeShazer D."/>
        </authorList>
    </citation>
    <scope>NUCLEOTIDE SEQUENCE [LARGE SCALE GENOMIC DNA]</scope>
    <source>
        <strain evidence="10">ATCC 700388 / DSM 13276 / CCUG 48851 / CIP 106301 / E264</strain>
    </source>
</reference>
<dbReference type="InterPro" id="IPR011399">
    <property type="entry name" value="NosR"/>
</dbReference>
<evidence type="ECO:0000313" key="9">
    <source>
        <dbReference type="EMBL" id="ABC36630.1"/>
    </source>
</evidence>
<keyword evidence="3" id="KW-0479">Metal-binding</keyword>
<evidence type="ECO:0000256" key="4">
    <source>
        <dbReference type="ARBA" id="ARBA00023004"/>
    </source>
</evidence>
<keyword evidence="4" id="KW-0408">Iron</keyword>
<sequence>MTHMKALLRILLLAFFVVAARPGVASIYEQELPPELFSQPDLCKWTDCASVLPGANAFSARKGSPPYVDAYADDGHARTLKGYVFLSTDIVDIQGYSGKPIVTLIGMDTKGTITGVRVLKHSEPILLVGIPESKLLAFLRQYVGKFAGARFEIGSGDAGATSLDAISGATVTVIAENQLISRCAVAIANQVGIVKETLLPQAKLLPSDTHETWRSLVERGAIAHLAIRPADVGAPDTGAPYLDLYYGYLNAPAIGKSILGDHEYAQLMSRLKPGEHALFVVANGTESFKGSGFVRGGIYDRIQVRQGINAFTFKDSDYLNLYALQAAGTPPFNETGIFIVRSARFSAAYPWKFVFLGHRSDQETGAKTFSAFASPYWLPGEFLAGGRPHVEEDAPVWRKAWTGKRLEIGLFVGWIAAVMLFFATRDRWVRRAKRADKRWVSWPKTASWLIAIGFAGWHELAQPSITQVLTLVHSLASGWNWGLFLSDPFIFVFWIAIAVTVIVWGRGVFCGWLCPFGSLSELLYKIARATGLKSLQRKLPARWHNRLRKLKYVVFAVLLVVSFFSMPWAEKLAEIEPFKTTFLVGVLHRSWPFVLFWTAIVGASIFVERPFCKYLCPLGASLALPGRLRVIKLKRKPECTSCHACAVGCGSQAIDTAGRIDPMECLLCLDCMVMYYDEHSCPPLSKERKRREKAGLPLTPVGKNGQYIPIDRV</sequence>
<dbReference type="GO" id="GO:0005886">
    <property type="term" value="C:plasma membrane"/>
    <property type="evidence" value="ECO:0007669"/>
    <property type="project" value="UniProtKB-SubCell"/>
</dbReference>
<feature type="transmembrane region" description="Helical" evidence="7">
    <location>
        <begin position="445"/>
        <end position="461"/>
    </location>
</feature>